<gene>
    <name evidence="1" type="ORF">MKUB_44220</name>
</gene>
<evidence type="ECO:0000313" key="2">
    <source>
        <dbReference type="Proteomes" id="UP000465306"/>
    </source>
</evidence>
<dbReference type="Proteomes" id="UP000465306">
    <property type="component" value="Unassembled WGS sequence"/>
</dbReference>
<accession>A0ABQ1BTN1</accession>
<keyword evidence="2" id="KW-1185">Reference proteome</keyword>
<evidence type="ECO:0000313" key="1">
    <source>
        <dbReference type="EMBL" id="GFG66932.1"/>
    </source>
</evidence>
<protein>
    <submittedName>
        <fullName evidence="1">Uncharacterized protein</fullName>
    </submittedName>
</protein>
<name>A0ABQ1BTN1_9MYCO</name>
<comment type="caution">
    <text evidence="1">The sequence shown here is derived from an EMBL/GenBank/DDBJ whole genome shotgun (WGS) entry which is preliminary data.</text>
</comment>
<sequence>MATTDVLHPLTMPTAQAATAVAARGSSWSTLGSGGSCGTRVVGGKADARVGICVVAVSAIGGSGPVGARRMMRVRASEGVEVGSEAEVGSEVFSRAGGSLGAVTGQPA</sequence>
<dbReference type="EMBL" id="BLKU01000005">
    <property type="protein sequence ID" value="GFG66932.1"/>
    <property type="molecule type" value="Genomic_DNA"/>
</dbReference>
<reference evidence="1 2" key="1">
    <citation type="journal article" date="2019" name="Emerg. Microbes Infect.">
        <title>Comprehensive subspecies identification of 175 nontuberculous mycobacteria species based on 7547 genomic profiles.</title>
        <authorList>
            <person name="Matsumoto Y."/>
            <person name="Kinjo T."/>
            <person name="Motooka D."/>
            <person name="Nabeya D."/>
            <person name="Jung N."/>
            <person name="Uechi K."/>
            <person name="Horii T."/>
            <person name="Iida T."/>
            <person name="Fujita J."/>
            <person name="Nakamura S."/>
        </authorList>
    </citation>
    <scope>NUCLEOTIDE SEQUENCE [LARGE SCALE GENOMIC DNA]</scope>
    <source>
        <strain evidence="1 2">JCM 13573</strain>
    </source>
</reference>
<proteinExistence type="predicted"/>
<organism evidence="1 2">
    <name type="scientific">Mycobacterium kubicae</name>
    <dbReference type="NCBI Taxonomy" id="120959"/>
    <lineage>
        <taxon>Bacteria</taxon>
        <taxon>Bacillati</taxon>
        <taxon>Actinomycetota</taxon>
        <taxon>Actinomycetes</taxon>
        <taxon>Mycobacteriales</taxon>
        <taxon>Mycobacteriaceae</taxon>
        <taxon>Mycobacterium</taxon>
        <taxon>Mycobacterium simiae complex</taxon>
    </lineage>
</organism>